<dbReference type="PANTHER" id="PTHR45766:SF6">
    <property type="entry name" value="SWI_SNF-RELATED MATRIX-ASSOCIATED ACTIN-DEPENDENT REGULATOR OF CHROMATIN SUBFAMILY A-LIKE PROTEIN 1"/>
    <property type="match status" value="1"/>
</dbReference>
<dbReference type="InterPro" id="IPR001650">
    <property type="entry name" value="Helicase_C-like"/>
</dbReference>
<feature type="domain" description="Helicase C-terminal" evidence="5">
    <location>
        <begin position="540"/>
        <end position="697"/>
    </location>
</feature>
<dbReference type="SMART" id="SM00490">
    <property type="entry name" value="HELICc"/>
    <property type="match status" value="1"/>
</dbReference>
<dbReference type="GO" id="GO:0005524">
    <property type="term" value="F:ATP binding"/>
    <property type="evidence" value="ECO:0007669"/>
    <property type="project" value="InterPro"/>
</dbReference>
<dbReference type="Proteomes" id="UP001230188">
    <property type="component" value="Unassembled WGS sequence"/>
</dbReference>
<keyword evidence="1" id="KW-0378">Hydrolase</keyword>
<evidence type="ECO:0000256" key="2">
    <source>
        <dbReference type="SAM" id="Coils"/>
    </source>
</evidence>
<evidence type="ECO:0000313" key="7">
    <source>
        <dbReference type="Proteomes" id="UP001230188"/>
    </source>
</evidence>
<organism evidence="6 7">
    <name type="scientific">Chrysophaeum taylorii</name>
    <dbReference type="NCBI Taxonomy" id="2483200"/>
    <lineage>
        <taxon>Eukaryota</taxon>
        <taxon>Sar</taxon>
        <taxon>Stramenopiles</taxon>
        <taxon>Ochrophyta</taxon>
        <taxon>Pelagophyceae</taxon>
        <taxon>Pelagomonadales</taxon>
        <taxon>Pelagomonadaceae</taxon>
        <taxon>Chrysophaeum</taxon>
    </lineage>
</organism>
<feature type="compositionally biased region" description="Low complexity" evidence="3">
    <location>
        <begin position="767"/>
        <end position="780"/>
    </location>
</feature>
<name>A0AAD7XM75_9STRA</name>
<dbReference type="EMBL" id="JAQMWT010000348">
    <property type="protein sequence ID" value="KAJ8603609.1"/>
    <property type="molecule type" value="Genomic_DNA"/>
</dbReference>
<evidence type="ECO:0000256" key="3">
    <source>
        <dbReference type="SAM" id="MobiDB-lite"/>
    </source>
</evidence>
<dbReference type="Pfam" id="PF00271">
    <property type="entry name" value="Helicase_C"/>
    <property type="match status" value="1"/>
</dbReference>
<dbReference type="InterPro" id="IPR000330">
    <property type="entry name" value="SNF2_N"/>
</dbReference>
<accession>A0AAD7XM75</accession>
<dbReference type="InterPro" id="IPR038718">
    <property type="entry name" value="SNF2-like_sf"/>
</dbReference>
<dbReference type="CDD" id="cd18793">
    <property type="entry name" value="SF2_C_SNF"/>
    <property type="match status" value="1"/>
</dbReference>
<dbReference type="Gene3D" id="3.40.50.10810">
    <property type="entry name" value="Tandem AAA-ATPase domain"/>
    <property type="match status" value="1"/>
</dbReference>
<proteinExistence type="predicted"/>
<dbReference type="GO" id="GO:0031297">
    <property type="term" value="P:replication fork processing"/>
    <property type="evidence" value="ECO:0007669"/>
    <property type="project" value="TreeGrafter"/>
</dbReference>
<feature type="region of interest" description="Disordered" evidence="3">
    <location>
        <begin position="1"/>
        <end position="44"/>
    </location>
</feature>
<dbReference type="PROSITE" id="PS51194">
    <property type="entry name" value="HELICASE_CTER"/>
    <property type="match status" value="1"/>
</dbReference>
<feature type="compositionally biased region" description="Polar residues" evidence="3">
    <location>
        <begin position="820"/>
        <end position="834"/>
    </location>
</feature>
<dbReference type="PANTHER" id="PTHR45766">
    <property type="entry name" value="DNA ANNEALING HELICASE AND ENDONUCLEASE ZRANB3 FAMILY MEMBER"/>
    <property type="match status" value="1"/>
</dbReference>
<dbReference type="InterPro" id="IPR027417">
    <property type="entry name" value="P-loop_NTPase"/>
</dbReference>
<protein>
    <submittedName>
        <fullName evidence="6">Uncharacterized protein</fullName>
    </submittedName>
</protein>
<reference evidence="6" key="1">
    <citation type="submission" date="2023-01" db="EMBL/GenBank/DDBJ databases">
        <title>Metagenome sequencing of chrysophaentin producing Chrysophaeum taylorii.</title>
        <authorList>
            <person name="Davison J."/>
            <person name="Bewley C."/>
        </authorList>
    </citation>
    <scope>NUCLEOTIDE SEQUENCE</scope>
    <source>
        <strain evidence="6">NIES-1699</strain>
    </source>
</reference>
<dbReference type="GO" id="GO:0006281">
    <property type="term" value="P:DNA repair"/>
    <property type="evidence" value="ECO:0007669"/>
    <property type="project" value="TreeGrafter"/>
</dbReference>
<evidence type="ECO:0000256" key="1">
    <source>
        <dbReference type="ARBA" id="ARBA00022801"/>
    </source>
</evidence>
<keyword evidence="2" id="KW-0175">Coiled coil</keyword>
<dbReference type="SUPFAM" id="SSF52540">
    <property type="entry name" value="P-loop containing nucleoside triphosphate hydrolases"/>
    <property type="match status" value="2"/>
</dbReference>
<dbReference type="CDD" id="cd18010">
    <property type="entry name" value="DEXHc_HARP_SMARCAL1"/>
    <property type="match status" value="1"/>
</dbReference>
<dbReference type="GO" id="GO:0016787">
    <property type="term" value="F:hydrolase activity"/>
    <property type="evidence" value="ECO:0007669"/>
    <property type="project" value="UniProtKB-KW"/>
</dbReference>
<dbReference type="InterPro" id="IPR014001">
    <property type="entry name" value="Helicase_ATP-bd"/>
</dbReference>
<evidence type="ECO:0000259" key="5">
    <source>
        <dbReference type="PROSITE" id="PS51194"/>
    </source>
</evidence>
<feature type="domain" description="Helicase ATP-binding" evidence="4">
    <location>
        <begin position="245"/>
        <end position="410"/>
    </location>
</feature>
<dbReference type="InterPro" id="IPR049730">
    <property type="entry name" value="SNF2/RAD54-like_C"/>
</dbReference>
<sequence length="834" mass="92253">MIVDLTNSDDEEEEDATTYQGPPPMGGHYLNGGGQHQRQEAQQQPQVAANFIIQAALQRASSYSSAASRQASSYRQQQQQRQQLIVAQARQQLYGSGGAGGVVQGGGLVHQSALYYYSPLTLSVASPTTFKVTCEGALAPAAAEVARSTPGAIQNKEGAWELPLSQHMNFCVALEDSRIACDRIPQRVLNQIATANASDGRAAGNSRMDDDGYARATQEADSNAVSDIPRSVWSALAPFQRAGVSWIVRNNGRALLADEPGLGKTIQAIGAACAYRHEWPVLVVSPSSARFHWEAEFRQWLPDEAYLPQDAVLVVTSEKSAARQYLDRALVIVMSYDLVHRDAVKKSLARVAPNIVICDECHYLKNGKAQRTKALLPLLKAARRAILLSGTPALSRPIEVFWQLHALDARQWADSAEFHKRYCSNKDGSYSAASHLEELHTLLRATLMLRRNKAAILTQLPPKRRVRRRALIDDKDLAAQLRADLDEFRERASELAQLSKSRAREKVDDARKEMAAQKKALLMELFRRTGRAKLPAIERRVRALLATTACGKLLVFAHHRVVLDSLADGCLSNTPYVRIDGSTPAKERQARVTKFQNDATVRVALLGITAAGVALTLTAASRVLFAELYWTPAALLQAEDRAHRIGQTSEVVIEYLLADDCVDDVLWPCIQHKMLLLGELFENQKQRTMRADDEDEEYEPQPLKRHKPDLAGSDDVDDLLEFEELEELHHEDPEALDLENLVDDNQTCRRSILVPAPSASSPQQVKPRPYYAPPRSAASTARHHVVVDDDDDDQPKNTPAIVSFDLPSFLPCDPARDDANNNLDDPEASSSDFF</sequence>
<dbReference type="Pfam" id="PF00176">
    <property type="entry name" value="SNF2-rel_dom"/>
    <property type="match status" value="1"/>
</dbReference>
<dbReference type="AlphaFoldDB" id="A0AAD7XM75"/>
<gene>
    <name evidence="6" type="ORF">CTAYLR_004837</name>
</gene>
<keyword evidence="7" id="KW-1185">Reference proteome</keyword>
<dbReference type="SMART" id="SM00487">
    <property type="entry name" value="DEXDc"/>
    <property type="match status" value="1"/>
</dbReference>
<dbReference type="PROSITE" id="PS51192">
    <property type="entry name" value="HELICASE_ATP_BIND_1"/>
    <property type="match status" value="1"/>
</dbReference>
<feature type="coiled-coil region" evidence="2">
    <location>
        <begin position="478"/>
        <end position="520"/>
    </location>
</feature>
<feature type="compositionally biased region" description="Acidic residues" evidence="3">
    <location>
        <begin position="7"/>
        <end position="16"/>
    </location>
</feature>
<evidence type="ECO:0000259" key="4">
    <source>
        <dbReference type="PROSITE" id="PS51192"/>
    </source>
</evidence>
<comment type="caution">
    <text evidence="6">The sequence shown here is derived from an EMBL/GenBank/DDBJ whole genome shotgun (WGS) entry which is preliminary data.</text>
</comment>
<feature type="region of interest" description="Disordered" evidence="3">
    <location>
        <begin position="687"/>
        <end position="714"/>
    </location>
</feature>
<dbReference type="Gene3D" id="3.40.50.300">
    <property type="entry name" value="P-loop containing nucleotide triphosphate hydrolases"/>
    <property type="match status" value="1"/>
</dbReference>
<dbReference type="GO" id="GO:0043596">
    <property type="term" value="C:nuclear replication fork"/>
    <property type="evidence" value="ECO:0007669"/>
    <property type="project" value="TreeGrafter"/>
</dbReference>
<feature type="region of interest" description="Disordered" evidence="3">
    <location>
        <begin position="754"/>
        <end position="834"/>
    </location>
</feature>
<evidence type="ECO:0000313" key="6">
    <source>
        <dbReference type="EMBL" id="KAJ8603609.1"/>
    </source>
</evidence>